<dbReference type="InterPro" id="IPR000639">
    <property type="entry name" value="Epox_hydrolase-like"/>
</dbReference>
<dbReference type="Pfam" id="PF06441">
    <property type="entry name" value="EHN"/>
    <property type="match status" value="1"/>
</dbReference>
<dbReference type="PIRSF" id="PIRSF001112">
    <property type="entry name" value="Epoxide_hydrolase"/>
    <property type="match status" value="1"/>
</dbReference>
<comment type="subcellular location">
    <subcellularLocation>
        <location evidence="6">Endoplasmic reticulum membrane</location>
    </subcellularLocation>
    <subcellularLocation>
        <location evidence="2">Microsome membrane</location>
        <topology evidence="2">Single-pass membrane protein</topology>
    </subcellularLocation>
</comment>
<comment type="caution">
    <text evidence="9">The sequence shown here is derived from an EMBL/GenBank/DDBJ whole genome shotgun (WGS) entry which is preliminary data.</text>
</comment>
<evidence type="ECO:0000313" key="10">
    <source>
        <dbReference type="Proteomes" id="UP001142055"/>
    </source>
</evidence>
<dbReference type="PANTHER" id="PTHR21661:SF35">
    <property type="entry name" value="EPOXIDE HYDROLASE"/>
    <property type="match status" value="1"/>
</dbReference>
<dbReference type="SUPFAM" id="SSF53474">
    <property type="entry name" value="alpha/beta-Hydrolases"/>
    <property type="match status" value="1"/>
</dbReference>
<feature type="active site" description="Nucleophile" evidence="7">
    <location>
        <position position="237"/>
    </location>
</feature>
<dbReference type="AlphaFoldDB" id="A0A9Q0M7J3"/>
<gene>
    <name evidence="9" type="ORF">RDWZM_006703</name>
</gene>
<feature type="active site" description="Proton donor" evidence="7">
    <location>
        <position position="372"/>
    </location>
</feature>
<feature type="active site" description="Proton acceptor" evidence="7">
    <location>
        <position position="434"/>
    </location>
</feature>
<dbReference type="EMBL" id="JAPWDV010000002">
    <property type="protein sequence ID" value="KAJ6220891.1"/>
    <property type="molecule type" value="Genomic_DNA"/>
</dbReference>
<proteinExistence type="inferred from homology"/>
<keyword evidence="6" id="KW-0256">Endoplasmic reticulum</keyword>
<evidence type="ECO:0000313" key="9">
    <source>
        <dbReference type="EMBL" id="KAJ6220891.1"/>
    </source>
</evidence>
<evidence type="ECO:0000259" key="8">
    <source>
        <dbReference type="Pfam" id="PF06441"/>
    </source>
</evidence>
<evidence type="ECO:0000256" key="5">
    <source>
        <dbReference type="ARBA" id="ARBA00022801"/>
    </source>
</evidence>
<comment type="catalytic activity">
    <reaction evidence="6">
        <text>cis-stilbene oxide + H2O = (1R,2R)-hydrobenzoin</text>
        <dbReference type="Rhea" id="RHEA:23900"/>
        <dbReference type="ChEBI" id="CHEBI:15377"/>
        <dbReference type="ChEBI" id="CHEBI:50004"/>
        <dbReference type="ChEBI" id="CHEBI:50014"/>
        <dbReference type="EC" id="3.3.2.9"/>
    </reaction>
</comment>
<evidence type="ECO:0000256" key="3">
    <source>
        <dbReference type="ARBA" id="ARBA00010088"/>
    </source>
</evidence>
<dbReference type="InterPro" id="IPR016292">
    <property type="entry name" value="Epoxide_hydrolase"/>
</dbReference>
<keyword evidence="10" id="KW-1185">Reference proteome</keyword>
<dbReference type="OMA" id="MEMPSML"/>
<keyword evidence="6" id="KW-0472">Membrane</keyword>
<evidence type="ECO:0000256" key="7">
    <source>
        <dbReference type="PIRSR" id="PIRSR001112-1"/>
    </source>
</evidence>
<organism evidence="9 10">
    <name type="scientific">Blomia tropicalis</name>
    <name type="common">Mite</name>
    <dbReference type="NCBI Taxonomy" id="40697"/>
    <lineage>
        <taxon>Eukaryota</taxon>
        <taxon>Metazoa</taxon>
        <taxon>Ecdysozoa</taxon>
        <taxon>Arthropoda</taxon>
        <taxon>Chelicerata</taxon>
        <taxon>Arachnida</taxon>
        <taxon>Acari</taxon>
        <taxon>Acariformes</taxon>
        <taxon>Sarcoptiformes</taxon>
        <taxon>Astigmata</taxon>
        <taxon>Glycyphagoidea</taxon>
        <taxon>Echimyopodidae</taxon>
        <taxon>Blomia</taxon>
    </lineage>
</organism>
<feature type="domain" description="Epoxide hydrolase N-terminal" evidence="8">
    <location>
        <begin position="64"/>
        <end position="172"/>
    </location>
</feature>
<accession>A0A9Q0M7J3</accession>
<comment type="similarity">
    <text evidence="3 6">Belongs to the peptidase S33 family.</text>
</comment>
<dbReference type="InterPro" id="IPR029058">
    <property type="entry name" value="AB_hydrolase_fold"/>
</dbReference>
<dbReference type="PANTHER" id="PTHR21661">
    <property type="entry name" value="EPOXIDE HYDROLASE 1-RELATED"/>
    <property type="match status" value="1"/>
</dbReference>
<comment type="catalytic activity">
    <reaction evidence="1 6">
        <text>1-(4-methoxyphenyl)-N-methyl-N-[(3-methyloxetan-3-yl)methyl]methanamine + H2O = 2-{[(4-methoxybenzyl)(methyl)amino]methyl}-2-methylpropane-1,3-diol</text>
        <dbReference type="Rhea" id="RHEA:55764"/>
        <dbReference type="ChEBI" id="CHEBI:15377"/>
        <dbReference type="ChEBI" id="CHEBI:139161"/>
        <dbReference type="ChEBI" id="CHEBI:139164"/>
        <dbReference type="EC" id="3.3.2.9"/>
    </reaction>
</comment>
<name>A0A9Q0M7J3_BLOTA</name>
<dbReference type="Gene3D" id="3.40.50.1820">
    <property type="entry name" value="alpha/beta hydrolase"/>
    <property type="match status" value="1"/>
</dbReference>
<dbReference type="GO" id="GO:0097176">
    <property type="term" value="P:epoxide metabolic process"/>
    <property type="evidence" value="ECO:0007669"/>
    <property type="project" value="TreeGrafter"/>
</dbReference>
<reference evidence="9" key="1">
    <citation type="submission" date="2022-12" db="EMBL/GenBank/DDBJ databases">
        <title>Genome assemblies of Blomia tropicalis.</title>
        <authorList>
            <person name="Cui Y."/>
        </authorList>
    </citation>
    <scope>NUCLEOTIDE SEQUENCE</scope>
    <source>
        <tissue evidence="9">Adult mites</tissue>
    </source>
</reference>
<evidence type="ECO:0000256" key="6">
    <source>
        <dbReference type="PIRNR" id="PIRNR001112"/>
    </source>
</evidence>
<dbReference type="GO" id="GO:0033961">
    <property type="term" value="F:cis-stilbene-oxide hydrolase activity"/>
    <property type="evidence" value="ECO:0007669"/>
    <property type="project" value="UniProtKB-UniRule"/>
</dbReference>
<evidence type="ECO:0000256" key="4">
    <source>
        <dbReference type="ARBA" id="ARBA00022797"/>
    </source>
</evidence>
<dbReference type="EC" id="3.3.2.9" evidence="6"/>
<dbReference type="PRINTS" id="PR00412">
    <property type="entry name" value="EPOXHYDRLASE"/>
</dbReference>
<protein>
    <recommendedName>
        <fullName evidence="6">Epoxide hydrolase</fullName>
        <ecNumber evidence="6">3.3.2.9</ecNumber>
    </recommendedName>
</protein>
<evidence type="ECO:0000256" key="2">
    <source>
        <dbReference type="ARBA" id="ARBA00004111"/>
    </source>
</evidence>
<evidence type="ECO:0000256" key="1">
    <source>
        <dbReference type="ARBA" id="ARBA00000221"/>
    </source>
</evidence>
<keyword evidence="4 6" id="KW-0058">Aromatic hydrocarbons catabolism</keyword>
<sequence>MVGVGFVMQQQLQLKKEEDKMLKNNVLYRLAFPSNHPIPLRTNGWFGKKTLNKNENPPKDDVEIRPFTIDIDQSTLDDLKHRLKDTKLTESLDGTNFRYGFNSKTLEDIIEYWQNSYDWLHWQKELNTNCPQFKTQIEGIDIHFIHIRPEKPTGVVLPLLMIHGWPSSPFEFHKTFPLLTDGSTGGLSFEVIAPSIPGFGFSEAPHKEGFHCVAAARIFVKLMHRLGFSRFFVHGGDWGSFISKTIALMYPESVRGIHTTLHFIPNRKVLISESQRLMFTQLEAIRKNWYLEGGYSHIQATKPDTVGVALGDSPAGLAAYILEKFSSGLDINNVYKLDGGLFNGNRLTLDELLTNVMIYWFSHNVTSSLRFYRENLFPGSGAMFKFNLTAAKVSSMVPAAYAVFPNEIVRPPKFVIEMSYGNLIQYTELPRGGHFSALEEPQLLVDDIKRFARVVVSRL</sequence>
<keyword evidence="5 6" id="KW-0378">Hydrolase</keyword>
<dbReference type="Proteomes" id="UP001142055">
    <property type="component" value="Chromosome 2"/>
</dbReference>
<dbReference type="InterPro" id="IPR010497">
    <property type="entry name" value="Epoxide_hydro_N"/>
</dbReference>
<dbReference type="GO" id="GO:0005789">
    <property type="term" value="C:endoplasmic reticulum membrane"/>
    <property type="evidence" value="ECO:0007669"/>
    <property type="project" value="UniProtKB-SubCell"/>
</dbReference>